<feature type="region of interest" description="Disordered" evidence="1">
    <location>
        <begin position="410"/>
        <end position="441"/>
    </location>
</feature>
<feature type="region of interest" description="Disordered" evidence="1">
    <location>
        <begin position="356"/>
        <end position="389"/>
    </location>
</feature>
<protein>
    <submittedName>
        <fullName evidence="2">Uncharacterized protein</fullName>
    </submittedName>
</protein>
<dbReference type="Proteomes" id="UP000094336">
    <property type="component" value="Unassembled WGS sequence"/>
</dbReference>
<evidence type="ECO:0000313" key="3">
    <source>
        <dbReference type="Proteomes" id="UP000094336"/>
    </source>
</evidence>
<dbReference type="RefSeq" id="XP_018983996.1">
    <property type="nucleotide sequence ID" value="XM_019130545.1"/>
</dbReference>
<reference evidence="3" key="1">
    <citation type="submission" date="2016-05" db="EMBL/GenBank/DDBJ databases">
        <title>Comparative genomics of biotechnologically important yeasts.</title>
        <authorList>
            <consortium name="DOE Joint Genome Institute"/>
            <person name="Riley R."/>
            <person name="Haridas S."/>
            <person name="Wolfe K.H."/>
            <person name="Lopes M.R."/>
            <person name="Hittinger C.T."/>
            <person name="Goker M."/>
            <person name="Salamov A."/>
            <person name="Wisecaver J."/>
            <person name="Long T.M."/>
            <person name="Aerts A.L."/>
            <person name="Barry K."/>
            <person name="Choi C."/>
            <person name="Clum A."/>
            <person name="Coughlan A.Y."/>
            <person name="Deshpande S."/>
            <person name="Douglass A.P."/>
            <person name="Hanson S.J."/>
            <person name="Klenk H.-P."/>
            <person name="Labutti K."/>
            <person name="Lapidus A."/>
            <person name="Lindquist E."/>
            <person name="Lipzen A."/>
            <person name="Meier-Kolthoff J.P."/>
            <person name="Ohm R.A."/>
            <person name="Otillar R.P."/>
            <person name="Pangilinan J."/>
            <person name="Peng Y."/>
            <person name="Rokas A."/>
            <person name="Rosa C.A."/>
            <person name="Scheuner C."/>
            <person name="Sibirny A.A."/>
            <person name="Slot J.C."/>
            <person name="Stielow J.B."/>
            <person name="Sun H."/>
            <person name="Kurtzman C.P."/>
            <person name="Blackwell M."/>
            <person name="Grigoriev I.V."/>
            <person name="Jeffries T.W."/>
        </authorList>
    </citation>
    <scope>NUCLEOTIDE SEQUENCE [LARGE SCALE GENOMIC DNA]</scope>
    <source>
        <strain evidence="3">NRRL Y-12698</strain>
    </source>
</reference>
<dbReference type="EMBL" id="KV454434">
    <property type="protein sequence ID" value="ODQ78668.1"/>
    <property type="molecule type" value="Genomic_DNA"/>
</dbReference>
<feature type="compositionally biased region" description="Polar residues" evidence="1">
    <location>
        <begin position="259"/>
        <end position="268"/>
    </location>
</feature>
<keyword evidence="3" id="KW-1185">Reference proteome</keyword>
<accession>A0A1E3QM20</accession>
<feature type="region of interest" description="Disordered" evidence="1">
    <location>
        <begin position="116"/>
        <end position="135"/>
    </location>
</feature>
<feature type="region of interest" description="Disordered" evidence="1">
    <location>
        <begin position="58"/>
        <end position="81"/>
    </location>
</feature>
<organism evidence="2 3">
    <name type="scientific">Babjeviella inositovora NRRL Y-12698</name>
    <dbReference type="NCBI Taxonomy" id="984486"/>
    <lineage>
        <taxon>Eukaryota</taxon>
        <taxon>Fungi</taxon>
        <taxon>Dikarya</taxon>
        <taxon>Ascomycota</taxon>
        <taxon>Saccharomycotina</taxon>
        <taxon>Pichiomycetes</taxon>
        <taxon>Serinales incertae sedis</taxon>
        <taxon>Babjeviella</taxon>
    </lineage>
</organism>
<dbReference type="AlphaFoldDB" id="A0A1E3QM20"/>
<feature type="region of interest" description="Disordered" evidence="1">
    <location>
        <begin position="224"/>
        <end position="283"/>
    </location>
</feature>
<gene>
    <name evidence="2" type="ORF">BABINDRAFT_167866</name>
</gene>
<proteinExistence type="predicted"/>
<evidence type="ECO:0000313" key="2">
    <source>
        <dbReference type="EMBL" id="ODQ78668.1"/>
    </source>
</evidence>
<name>A0A1E3QM20_9ASCO</name>
<feature type="region of interest" description="Disordered" evidence="1">
    <location>
        <begin position="1"/>
        <end position="34"/>
    </location>
</feature>
<feature type="compositionally biased region" description="Basic and acidic residues" evidence="1">
    <location>
        <begin position="230"/>
        <end position="244"/>
    </location>
</feature>
<dbReference type="GeneID" id="30148398"/>
<sequence>MAPNSQRRPESLSAMKGLTAPWFLTDRGSERRSKTSRFTATDLIANPVLILGSFGKVGQADATSMPAPKTAKPGKPKTLDLENAIPTHDEEASDGSETTGSTNIQVDVHRKITETTTLPSGPLLTPERSPGSHRLLNRTDLTISPSTRTSIMLDDDFPTSSSRISKSRTYHGRRTIKLGGQTTTLSDDEFTAPVNIVQDGLSTIPYEELTSLKKPNHRLHPFEIASAMPKQEKATRKDIPEVSLKRSRKERVNPGGVTSKGNSQGPTEKQNKRPTKSPKYHPGLLTSVEQKLGDSPAAKASDVWDLVEEVTREVTQSPKTRKVFDTTRNVLIKVPRHGIEADTFAQSVARKLDFSSYTSGRVSPKPESGRKLGSVPDGPDRDTLSNFSPFVEKSDTKTYKAMRSFRYAPDDEPGTYVSDEASDSETSQEPTASPLKPPNNIHDLRAAAKSKVHSDILYTFESFEGNSLSQHHSAMLETTLRLFDVSFADEFKTMGGFPEHVLERIWSSGDFVLQLLLLLSWVVLCNNSAALGVPQDAVDAQIVSHPCQTAQVISSLLEVDQSLNVHMKTVGVSKICEIAFAELYAKLQRVTDERYKKIPDVSSEKLISPSYFAFQLIMCVINIAGSGETMVAQNALRTLQSIHYSVLEIFNRLYGANPALSSQEEYINTTLALLSVKHTLPHVLSDEGLQAFAHNIAAFVESISPEEVFACKTAHDPRVSALNEALQLLILLDKRAVFSPALVEQVVTLAVHFAVPSGLENSETPLYALGLLVKNIASPLVLPELKYKKNLGPLVEAILSWWLRIEEDDSLTGHCYGYLCYVVGRVMTSENPRLARNQMAKLRGIRKELEKGLQIFRTMSPEFEMQVLAFFEKMKSVS</sequence>
<evidence type="ECO:0000256" key="1">
    <source>
        <dbReference type="SAM" id="MobiDB-lite"/>
    </source>
</evidence>
<feature type="compositionally biased region" description="Low complexity" evidence="1">
    <location>
        <begin position="116"/>
        <end position="126"/>
    </location>
</feature>